<protein>
    <submittedName>
        <fullName evidence="2">Uncharacterized protein</fullName>
    </submittedName>
</protein>
<dbReference type="Proteomes" id="UP000019243">
    <property type="component" value="Unassembled WGS sequence"/>
</dbReference>
<gene>
    <name evidence="2" type="ORF">BCAMP_04005</name>
</gene>
<evidence type="ECO:0000256" key="1">
    <source>
        <dbReference type="SAM" id="Phobius"/>
    </source>
</evidence>
<dbReference type="STRING" id="1265861.BCAMP_04005"/>
<name>W7CW34_9LIST</name>
<reference evidence="2 3" key="1">
    <citation type="submission" date="2012-12" db="EMBL/GenBank/DDBJ databases">
        <title>Novel taxa of Listeriaceae from agricultural environments in the United States.</title>
        <authorList>
            <person name="den Bakker H.C."/>
            <person name="Allred A."/>
            <person name="Warchocki S."/>
            <person name="Wright E.M."/>
            <person name="Burrell A."/>
            <person name="Nightingale K.K."/>
            <person name="Kephart D."/>
            <person name="Wiedmann M."/>
        </authorList>
    </citation>
    <scope>NUCLEOTIDE SEQUENCE [LARGE SCALE GENOMIC DNA]</scope>
    <source>
        <strain evidence="2 3">FSL F6-1037</strain>
    </source>
</reference>
<evidence type="ECO:0000313" key="2">
    <source>
        <dbReference type="EMBL" id="EUJ41147.1"/>
    </source>
</evidence>
<dbReference type="OrthoDB" id="2678566at2"/>
<dbReference type="EMBL" id="AODH01000013">
    <property type="protein sequence ID" value="EUJ41147.1"/>
    <property type="molecule type" value="Genomic_DNA"/>
</dbReference>
<keyword evidence="3" id="KW-1185">Reference proteome</keyword>
<feature type="transmembrane region" description="Helical" evidence="1">
    <location>
        <begin position="12"/>
        <end position="28"/>
    </location>
</feature>
<keyword evidence="1" id="KW-0812">Transmembrane</keyword>
<sequence>MTLYRYGKQKYIQIALLLFVFFVSYTNLNPAEISRGFKIVTAIIFAWQLYRLGANITIYPDQLAYRFFGVTYKTIALKGLDYQAPALKRKFGSKPFAFFSHHHEIGIYEGNHQVHQLSLNTGAKKS</sequence>
<keyword evidence="1" id="KW-0472">Membrane</keyword>
<evidence type="ECO:0000313" key="3">
    <source>
        <dbReference type="Proteomes" id="UP000019243"/>
    </source>
</evidence>
<proteinExistence type="predicted"/>
<accession>W7CW34</accession>
<comment type="caution">
    <text evidence="2">The sequence shown here is derived from an EMBL/GenBank/DDBJ whole genome shotgun (WGS) entry which is preliminary data.</text>
</comment>
<dbReference type="AlphaFoldDB" id="W7CW34"/>
<keyword evidence="1" id="KW-1133">Transmembrane helix</keyword>
<dbReference type="RefSeq" id="WP_035313745.1">
    <property type="nucleotide sequence ID" value="NZ_AODH01000013.1"/>
</dbReference>
<organism evidence="2 3">
    <name type="scientific">Brochothrix campestris FSL F6-1037</name>
    <dbReference type="NCBI Taxonomy" id="1265861"/>
    <lineage>
        <taxon>Bacteria</taxon>
        <taxon>Bacillati</taxon>
        <taxon>Bacillota</taxon>
        <taxon>Bacilli</taxon>
        <taxon>Bacillales</taxon>
        <taxon>Listeriaceae</taxon>
        <taxon>Brochothrix</taxon>
    </lineage>
</organism>